<evidence type="ECO:0000313" key="2">
    <source>
        <dbReference type="Proteomes" id="UP000562929"/>
    </source>
</evidence>
<dbReference type="EMBL" id="JAACLJ010000003">
    <property type="protein sequence ID" value="KAF4589842.1"/>
    <property type="molecule type" value="Genomic_DNA"/>
</dbReference>
<protein>
    <submittedName>
        <fullName evidence="1">Small secreted protein</fullName>
    </submittedName>
</protein>
<proteinExistence type="predicted"/>
<keyword evidence="2" id="KW-1185">Reference proteome</keyword>
<comment type="caution">
    <text evidence="1">The sequence shown here is derived from an EMBL/GenBank/DDBJ whole genome shotgun (WGS) entry which is preliminary data.</text>
</comment>
<evidence type="ECO:0000313" key="1">
    <source>
        <dbReference type="EMBL" id="KAF4589842.1"/>
    </source>
</evidence>
<reference evidence="1 2" key="1">
    <citation type="journal article" date="2020" name="G3 (Bethesda)">
        <title>Genetic Underpinnings of Host Manipulation by Ophiocordyceps as Revealed by Comparative Transcriptomics.</title>
        <authorList>
            <person name="Will I."/>
            <person name="Das B."/>
            <person name="Trinh T."/>
            <person name="Brachmann A."/>
            <person name="Ohm R.A."/>
            <person name="de Bekker C."/>
        </authorList>
    </citation>
    <scope>NUCLEOTIDE SEQUENCE [LARGE SCALE GENOMIC DNA]</scope>
    <source>
        <strain evidence="1 2">EC05</strain>
    </source>
</reference>
<dbReference type="AlphaFoldDB" id="A0A8H4Q8R1"/>
<gene>
    <name evidence="1" type="ORF">GQ602_003731</name>
</gene>
<dbReference type="OrthoDB" id="3223416at2759"/>
<organism evidence="1 2">
    <name type="scientific">Ophiocordyceps camponoti-floridani</name>
    <dbReference type="NCBI Taxonomy" id="2030778"/>
    <lineage>
        <taxon>Eukaryota</taxon>
        <taxon>Fungi</taxon>
        <taxon>Dikarya</taxon>
        <taxon>Ascomycota</taxon>
        <taxon>Pezizomycotina</taxon>
        <taxon>Sordariomycetes</taxon>
        <taxon>Hypocreomycetidae</taxon>
        <taxon>Hypocreales</taxon>
        <taxon>Ophiocordycipitaceae</taxon>
        <taxon>Ophiocordyceps</taxon>
    </lineage>
</organism>
<accession>A0A8H4Q8R1</accession>
<dbReference type="Proteomes" id="UP000562929">
    <property type="component" value="Unassembled WGS sequence"/>
</dbReference>
<sequence>MVKPAILSTGLLASPIHSLYITALNLTAISASNGRSTLECWQIGPLKSVSTIGSPASPFYFLGDFANVTYNVFPPHTNDELHTAPAFQLVFFASGTTRVTLPDRSDEVTIQGGKKGLIIAADTADVSMQGHRTYVSTEENTVVLQLPIKDARKFKHTVLHSGGCHESEMSGL</sequence>
<name>A0A8H4Q8R1_9HYPO</name>